<sequence>MESIKILRAVRNYAIHASIPVKGALRQINLMTDEEKYEFYIEKITLIDNKPNRNDLKNLKNLATNKIVLNHMIDEVIDNLESLSLKTLEEFLNFIPSDVKSIFYKYVRFYKTSDGSEYFANSFVKSEEDGKTNRGTSYITKETIYFDPGILELVVSQIHSNKD</sequence>
<dbReference type="RefSeq" id="WP_166160969.1">
    <property type="nucleotide sequence ID" value="NZ_CP049740.1"/>
</dbReference>
<dbReference type="KEGG" id="jar:G7057_02115"/>
<proteinExistence type="predicted"/>
<reference evidence="1 2" key="1">
    <citation type="journal article" date="2017" name="Int. J. Syst. Evol. Microbiol.">
        <title>Jeotgalibaca porci sp. nov. and Jeotgalibaca arthritidis sp. nov., isolated from pigs, and emended description of the genus Jeotgalibaca.</title>
        <authorList>
            <person name="Zamora L."/>
            <person name="Perez-Sancho M."/>
            <person name="Dominguez L."/>
            <person name="Fernandez-Garayzabal J.F."/>
            <person name="Vela A.I."/>
        </authorList>
    </citation>
    <scope>NUCLEOTIDE SEQUENCE [LARGE SCALE GENOMIC DNA]</scope>
    <source>
        <strain evidence="1 2">CECT 9157</strain>
    </source>
</reference>
<protein>
    <submittedName>
        <fullName evidence="1">Uncharacterized protein</fullName>
    </submittedName>
</protein>
<name>A0A6G7K819_9LACT</name>
<evidence type="ECO:0000313" key="1">
    <source>
        <dbReference type="EMBL" id="QII81387.1"/>
    </source>
</evidence>
<organism evidence="1 2">
    <name type="scientific">Jeotgalibaca arthritidis</name>
    <dbReference type="NCBI Taxonomy" id="1868794"/>
    <lineage>
        <taxon>Bacteria</taxon>
        <taxon>Bacillati</taxon>
        <taxon>Bacillota</taxon>
        <taxon>Bacilli</taxon>
        <taxon>Lactobacillales</taxon>
        <taxon>Carnobacteriaceae</taxon>
        <taxon>Jeotgalibaca</taxon>
    </lineage>
</organism>
<dbReference type="AlphaFoldDB" id="A0A6G7K819"/>
<accession>A0A6G7K819</accession>
<gene>
    <name evidence="1" type="ORF">G7057_02115</name>
</gene>
<dbReference type="EMBL" id="CP049740">
    <property type="protein sequence ID" value="QII81387.1"/>
    <property type="molecule type" value="Genomic_DNA"/>
</dbReference>
<keyword evidence="2" id="KW-1185">Reference proteome</keyword>
<dbReference type="Proteomes" id="UP000501451">
    <property type="component" value="Chromosome"/>
</dbReference>
<evidence type="ECO:0000313" key="2">
    <source>
        <dbReference type="Proteomes" id="UP000501451"/>
    </source>
</evidence>